<sequence>MTELSSLEQLLSSRRSVRKYDQNAKFDHNAVQRALENATLSPNSSNMQMWAFHRVISAEKRSQLSEICMGQNAAKTSNELVVVTVTPDIWKQRAKMNADVVRANFAGREEDEISKRAFKYYDKLIPMVYNNDRFGIRGIARKLYSLWLGRNKPMVREVSKEDVRVCLHKSASLAAMTFMLSMREQGYDTCPMEGFDSVRAKQLLELGDNDEITMIISCGVRTEEGIYGNRHRVASDEVIFTH</sequence>
<gene>
    <name evidence="4" type="ORF">SAMN04488244_11269</name>
</gene>
<accession>A0A1H5ZM19</accession>
<dbReference type="Gene3D" id="3.40.109.10">
    <property type="entry name" value="NADH Oxidase"/>
    <property type="match status" value="1"/>
</dbReference>
<proteinExistence type="inferred from homology"/>
<dbReference type="InterPro" id="IPR000415">
    <property type="entry name" value="Nitroreductase-like"/>
</dbReference>
<evidence type="ECO:0000313" key="4">
    <source>
        <dbReference type="EMBL" id="SEG37568.1"/>
    </source>
</evidence>
<dbReference type="AlphaFoldDB" id="A0A1H5ZM19"/>
<evidence type="ECO:0000313" key="5">
    <source>
        <dbReference type="Proteomes" id="UP000236721"/>
    </source>
</evidence>
<feature type="domain" description="Nitroreductase" evidence="3">
    <location>
        <begin position="12"/>
        <end position="219"/>
    </location>
</feature>
<dbReference type="PANTHER" id="PTHR43673">
    <property type="entry name" value="NAD(P)H NITROREDUCTASE YDGI-RELATED"/>
    <property type="match status" value="1"/>
</dbReference>
<dbReference type="Proteomes" id="UP000236721">
    <property type="component" value="Unassembled WGS sequence"/>
</dbReference>
<comment type="similarity">
    <text evidence="1">Belongs to the nitroreductase family.</text>
</comment>
<evidence type="ECO:0000256" key="1">
    <source>
        <dbReference type="ARBA" id="ARBA00007118"/>
    </source>
</evidence>
<dbReference type="GO" id="GO:0016491">
    <property type="term" value="F:oxidoreductase activity"/>
    <property type="evidence" value="ECO:0007669"/>
    <property type="project" value="UniProtKB-KW"/>
</dbReference>
<dbReference type="Pfam" id="PF00881">
    <property type="entry name" value="Nitroreductase"/>
    <property type="match status" value="1"/>
</dbReference>
<dbReference type="InterPro" id="IPR029479">
    <property type="entry name" value="Nitroreductase"/>
</dbReference>
<dbReference type="RefSeq" id="WP_103880830.1">
    <property type="nucleotide sequence ID" value="NZ_FNVG01000012.1"/>
</dbReference>
<organism evidence="4 5">
    <name type="scientific">Vibrio hangzhouensis</name>
    <dbReference type="NCBI Taxonomy" id="462991"/>
    <lineage>
        <taxon>Bacteria</taxon>
        <taxon>Pseudomonadati</taxon>
        <taxon>Pseudomonadota</taxon>
        <taxon>Gammaproteobacteria</taxon>
        <taxon>Vibrionales</taxon>
        <taxon>Vibrionaceae</taxon>
        <taxon>Vibrio</taxon>
    </lineage>
</organism>
<name>A0A1H5ZM19_9VIBR</name>
<keyword evidence="2" id="KW-0560">Oxidoreductase</keyword>
<keyword evidence="5" id="KW-1185">Reference proteome</keyword>
<evidence type="ECO:0000259" key="3">
    <source>
        <dbReference type="Pfam" id="PF00881"/>
    </source>
</evidence>
<reference evidence="5" key="1">
    <citation type="submission" date="2016-10" db="EMBL/GenBank/DDBJ databases">
        <authorList>
            <person name="Varghese N."/>
            <person name="Submissions S."/>
        </authorList>
    </citation>
    <scope>NUCLEOTIDE SEQUENCE [LARGE SCALE GENOMIC DNA]</scope>
    <source>
        <strain evidence="5">CGMCC 1.7062</strain>
    </source>
</reference>
<protein>
    <submittedName>
        <fullName evidence="4">Nitroreductase</fullName>
    </submittedName>
</protein>
<evidence type="ECO:0000256" key="2">
    <source>
        <dbReference type="ARBA" id="ARBA00023002"/>
    </source>
</evidence>
<dbReference type="SUPFAM" id="SSF55469">
    <property type="entry name" value="FMN-dependent nitroreductase-like"/>
    <property type="match status" value="1"/>
</dbReference>
<dbReference type="OrthoDB" id="9809288at2"/>
<dbReference type="PANTHER" id="PTHR43673:SF10">
    <property type="entry name" value="NADH DEHYDROGENASE_NAD(P)H NITROREDUCTASE XCC3605-RELATED"/>
    <property type="match status" value="1"/>
</dbReference>
<dbReference type="EMBL" id="FNVG01000012">
    <property type="protein sequence ID" value="SEG37568.1"/>
    <property type="molecule type" value="Genomic_DNA"/>
</dbReference>